<organism evidence="3 4">
    <name type="scientific">Falsiroseomonas bella</name>
    <dbReference type="NCBI Taxonomy" id="2184016"/>
    <lineage>
        <taxon>Bacteria</taxon>
        <taxon>Pseudomonadati</taxon>
        <taxon>Pseudomonadota</taxon>
        <taxon>Alphaproteobacteria</taxon>
        <taxon>Acetobacterales</taxon>
        <taxon>Roseomonadaceae</taxon>
        <taxon>Falsiroseomonas</taxon>
    </lineage>
</organism>
<name>A0A317F9N5_9PROT</name>
<protein>
    <recommendedName>
        <fullName evidence="2">TTHB210-like domain-containing protein</fullName>
    </recommendedName>
</protein>
<evidence type="ECO:0000313" key="3">
    <source>
        <dbReference type="EMBL" id="PWS34286.1"/>
    </source>
</evidence>
<dbReference type="Pfam" id="PF18197">
    <property type="entry name" value="TTHB210-like"/>
    <property type="match status" value="1"/>
</dbReference>
<evidence type="ECO:0000256" key="1">
    <source>
        <dbReference type="SAM" id="MobiDB-lite"/>
    </source>
</evidence>
<evidence type="ECO:0000259" key="2">
    <source>
        <dbReference type="Pfam" id="PF18197"/>
    </source>
</evidence>
<accession>A0A317F9N5</accession>
<dbReference type="InterPro" id="IPR033786">
    <property type="entry name" value="TTHB210-like"/>
</dbReference>
<dbReference type="Proteomes" id="UP000245765">
    <property type="component" value="Unassembled WGS sequence"/>
</dbReference>
<dbReference type="InterPro" id="IPR040832">
    <property type="entry name" value="TTHB210-like_dom"/>
</dbReference>
<dbReference type="EMBL" id="QGNA01000007">
    <property type="protein sequence ID" value="PWS34286.1"/>
    <property type="molecule type" value="Genomic_DNA"/>
</dbReference>
<feature type="domain" description="TTHB210-like" evidence="2">
    <location>
        <begin position="66"/>
        <end position="113"/>
    </location>
</feature>
<keyword evidence="4" id="KW-1185">Reference proteome</keyword>
<gene>
    <name evidence="3" type="ORF">DFH01_24985</name>
</gene>
<evidence type="ECO:0000313" key="4">
    <source>
        <dbReference type="Proteomes" id="UP000245765"/>
    </source>
</evidence>
<dbReference type="CDD" id="cd11669">
    <property type="entry name" value="TTHB210-like"/>
    <property type="match status" value="1"/>
</dbReference>
<sequence>MALPAILQPSQAHPAHAGPAPSVSRAAPTLVSVATQAETAVAPARTVEGPRQALGRGEAFSWVGLDAAGRPISLGIGVTQTALDELPDAATELNLALPAEAGTLGYDHVGLDWIPHGHEPAGVYDKPHFDLHFYRISVAARDRITPEDPDYEAKLAREPAAGLVPPGFARVPSGVPRMGAHWVAADAPELAGQPFERTLLLGSYDGELTFVEPMITRAFLQARTEAILPVRAPQGAVGALAWPAAYRVSFDQGIHHVALVGLRPLPQR</sequence>
<proteinExistence type="predicted"/>
<feature type="region of interest" description="Disordered" evidence="1">
    <location>
        <begin position="1"/>
        <end position="23"/>
    </location>
</feature>
<comment type="caution">
    <text evidence="3">The sequence shown here is derived from an EMBL/GenBank/DDBJ whole genome shotgun (WGS) entry which is preliminary data.</text>
</comment>
<reference evidence="4" key="1">
    <citation type="submission" date="2018-05" db="EMBL/GenBank/DDBJ databases">
        <authorList>
            <person name="Du Z."/>
            <person name="Wang X."/>
        </authorList>
    </citation>
    <scope>NUCLEOTIDE SEQUENCE [LARGE SCALE GENOMIC DNA]</scope>
    <source>
        <strain evidence="4">CQN31</strain>
    </source>
</reference>
<dbReference type="AlphaFoldDB" id="A0A317F9N5"/>